<evidence type="ECO:0000256" key="5">
    <source>
        <dbReference type="ARBA" id="ARBA00029756"/>
    </source>
</evidence>
<organism evidence="11 12">
    <name type="scientific">Heterocephalus glaber</name>
    <name type="common">Naked mole rat</name>
    <dbReference type="NCBI Taxonomy" id="10181"/>
    <lineage>
        <taxon>Eukaryota</taxon>
        <taxon>Metazoa</taxon>
        <taxon>Chordata</taxon>
        <taxon>Craniata</taxon>
        <taxon>Vertebrata</taxon>
        <taxon>Euteleostomi</taxon>
        <taxon>Mammalia</taxon>
        <taxon>Eutheria</taxon>
        <taxon>Euarchontoglires</taxon>
        <taxon>Glires</taxon>
        <taxon>Rodentia</taxon>
        <taxon>Hystricomorpha</taxon>
        <taxon>Bathyergidae</taxon>
        <taxon>Heterocephalus</taxon>
    </lineage>
</organism>
<dbReference type="eggNOG" id="KOG0356">
    <property type="taxonomic scope" value="Eukaryota"/>
</dbReference>
<protein>
    <recommendedName>
        <fullName evidence="3">60 kDa heat shock protein, mitochondrial</fullName>
        <ecNumber evidence="2">5.6.1.7</ecNumber>
    </recommendedName>
    <alternativeName>
        <fullName evidence="5">60 kDa chaperonin</fullName>
    </alternativeName>
    <alternativeName>
        <fullName evidence="7">Chaperonin 60</fullName>
    </alternativeName>
    <alternativeName>
        <fullName evidence="6">Heat shock protein 60</fullName>
    </alternativeName>
</protein>
<name>G5AQS0_HETGA</name>
<dbReference type="EMBL" id="JH166503">
    <property type="protein sequence ID" value="EHA99380.1"/>
    <property type="molecule type" value="Genomic_DNA"/>
</dbReference>
<dbReference type="InterPro" id="IPR027409">
    <property type="entry name" value="GroEL-like_apical_dom_sf"/>
</dbReference>
<proteinExistence type="inferred from homology"/>
<dbReference type="GO" id="GO:0140662">
    <property type="term" value="F:ATP-dependent protein folding chaperone"/>
    <property type="evidence" value="ECO:0007669"/>
    <property type="project" value="InterPro"/>
</dbReference>
<dbReference type="InterPro" id="IPR027413">
    <property type="entry name" value="GROEL-like_equatorial_sf"/>
</dbReference>
<comment type="subunit">
    <text evidence="9">Homoheptamer arranged in a ring structure. The functional units of these chaperonins consist of heptameric rings of the large subunit Hsp60, which function as a back-to-back double ring. Interacts with 2 heptameric Hsp10 rings to form the symmetrical football complex. Interacts with HRAS. Interacts with ATAD3A. Interacts with ETFBKMT and EEF1AKMT3. Interacts with MFHAS1.</text>
</comment>
<evidence type="ECO:0000256" key="10">
    <source>
        <dbReference type="SAM" id="MobiDB-lite"/>
    </source>
</evidence>
<dbReference type="Proteomes" id="UP000006813">
    <property type="component" value="Unassembled WGS sequence"/>
</dbReference>
<evidence type="ECO:0000256" key="1">
    <source>
        <dbReference type="ARBA" id="ARBA00006607"/>
    </source>
</evidence>
<dbReference type="Gene3D" id="1.10.560.10">
    <property type="entry name" value="GroEL-like equatorial domain"/>
    <property type="match status" value="1"/>
</dbReference>
<comment type="similarity">
    <text evidence="1">Belongs to the chaperonin (HSP60) family.</text>
</comment>
<dbReference type="InterPro" id="IPR027410">
    <property type="entry name" value="TCP-1-like_intermed_sf"/>
</dbReference>
<dbReference type="InParanoid" id="G5AQS0"/>
<evidence type="ECO:0000256" key="4">
    <source>
        <dbReference type="ARBA" id="ARBA00023186"/>
    </source>
</evidence>
<gene>
    <name evidence="11" type="ORF">GW7_10597</name>
</gene>
<sequence length="221" mass="23935">MEEELQDVTNNTNAEAGNGTTTATVLVRSIAKEGFKKISKGVNPMEIRRDGDKEIGNITSDAMKVGRKGVITVKDGKILNDELEIIEGVKFDRAFKAPGFGDNGKNQLKNMAISTDGAVFGEEGLTLNLEDVQAHDLGKVGEVIMTKDDALLLKGKGDKAQIEKRIQEITEQLEITTSEYEKETLSEPLANLSDGVAVLKVGGTSDVKMNEKKDGHRCPQC</sequence>
<dbReference type="AlphaFoldDB" id="G5AQS0"/>
<dbReference type="EC" id="5.6.1.7" evidence="2"/>
<dbReference type="SUPFAM" id="SSF48592">
    <property type="entry name" value="GroEL equatorial domain-like"/>
    <property type="match status" value="1"/>
</dbReference>
<evidence type="ECO:0000256" key="6">
    <source>
        <dbReference type="ARBA" id="ARBA00030005"/>
    </source>
</evidence>
<keyword evidence="4" id="KW-0143">Chaperone</keyword>
<dbReference type="InterPro" id="IPR001844">
    <property type="entry name" value="Cpn60/GroEL"/>
</dbReference>
<dbReference type="Gene3D" id="3.30.260.10">
    <property type="entry name" value="TCP-1-like chaperonin intermediate domain"/>
    <property type="match status" value="1"/>
</dbReference>
<dbReference type="PANTHER" id="PTHR45633">
    <property type="entry name" value="60 KDA HEAT SHOCK PROTEIN, MITOCHONDRIAL"/>
    <property type="match status" value="1"/>
</dbReference>
<evidence type="ECO:0000256" key="9">
    <source>
        <dbReference type="ARBA" id="ARBA00046475"/>
    </source>
</evidence>
<dbReference type="Gene3D" id="3.50.7.10">
    <property type="entry name" value="GroEL"/>
    <property type="match status" value="1"/>
</dbReference>
<evidence type="ECO:0000256" key="2">
    <source>
        <dbReference type="ARBA" id="ARBA00012198"/>
    </source>
</evidence>
<evidence type="ECO:0000256" key="3">
    <source>
        <dbReference type="ARBA" id="ARBA00019981"/>
    </source>
</evidence>
<keyword evidence="11" id="KW-0346">Stress response</keyword>
<comment type="function">
    <text evidence="8">Chaperonin implicated in mitochondrial protein import and macromolecular assembly. Together with Hsp10, facilitates the correct folding of imported proteins. May also prevent misfolding and promote the refolding and proper assembly of unfolded polypeptides generated under stress conditions in the mitochondrial matrix. The functional units of these chaperonins consist of heptameric rings of the large subunit Hsp60, which function as a back-to-back double ring. In a cyclic reaction, Hsp60 ring complexes bind one unfolded substrate protein per ring, followed by the binding of ATP and association with 2 heptameric rings of the co-chaperonin Hsp10. This leads to sequestration of the substrate protein in the inner cavity of Hsp60 where, for a certain period of time, it can fold undisturbed by other cell components. Synchronous hydrolysis of ATP in all Hsp60 subunits results in the dissociation of the chaperonin rings and the release of ADP and the folded substrate protein.</text>
</comment>
<evidence type="ECO:0000256" key="7">
    <source>
        <dbReference type="ARBA" id="ARBA00031799"/>
    </source>
</evidence>
<dbReference type="STRING" id="10181.G5AQS0"/>
<dbReference type="SUPFAM" id="SSF52029">
    <property type="entry name" value="GroEL apical domain-like"/>
    <property type="match status" value="1"/>
</dbReference>
<dbReference type="GO" id="GO:0042026">
    <property type="term" value="P:protein refolding"/>
    <property type="evidence" value="ECO:0007669"/>
    <property type="project" value="InterPro"/>
</dbReference>
<accession>G5AQS0</accession>
<reference evidence="11 12" key="1">
    <citation type="journal article" date="2011" name="Nature">
        <title>Genome sequencing reveals insights into physiology and longevity of the naked mole rat.</title>
        <authorList>
            <person name="Kim E.B."/>
            <person name="Fang X."/>
            <person name="Fushan A.A."/>
            <person name="Huang Z."/>
            <person name="Lobanov A.V."/>
            <person name="Han L."/>
            <person name="Marino S.M."/>
            <person name="Sun X."/>
            <person name="Turanov A.A."/>
            <person name="Yang P."/>
            <person name="Yim S.H."/>
            <person name="Zhao X."/>
            <person name="Kasaikina M.V."/>
            <person name="Stoletzki N."/>
            <person name="Peng C."/>
            <person name="Polak P."/>
            <person name="Xiong Z."/>
            <person name="Kiezun A."/>
            <person name="Zhu Y."/>
            <person name="Chen Y."/>
            <person name="Kryukov G.V."/>
            <person name="Zhang Q."/>
            <person name="Peshkin L."/>
            <person name="Yang L."/>
            <person name="Bronson R.T."/>
            <person name="Buffenstein R."/>
            <person name="Wang B."/>
            <person name="Han C."/>
            <person name="Li Q."/>
            <person name="Chen L."/>
            <person name="Zhao W."/>
            <person name="Sunyaev S.R."/>
            <person name="Park T.J."/>
            <person name="Zhang G."/>
            <person name="Wang J."/>
            <person name="Gladyshev V.N."/>
        </authorList>
    </citation>
    <scope>NUCLEOTIDE SEQUENCE [LARGE SCALE GENOMIC DNA]</scope>
</reference>
<evidence type="ECO:0000313" key="12">
    <source>
        <dbReference type="Proteomes" id="UP000006813"/>
    </source>
</evidence>
<feature type="region of interest" description="Disordered" evidence="10">
    <location>
        <begin position="1"/>
        <end position="20"/>
    </location>
</feature>
<evidence type="ECO:0000313" key="11">
    <source>
        <dbReference type="EMBL" id="EHA99380.1"/>
    </source>
</evidence>
<feature type="compositionally biased region" description="Low complexity" evidence="10">
    <location>
        <begin position="9"/>
        <end position="20"/>
    </location>
</feature>
<evidence type="ECO:0000256" key="8">
    <source>
        <dbReference type="ARBA" id="ARBA00037436"/>
    </source>
</evidence>